<accession>A0A0F9KIP6</accession>
<sequence>MTPTERMWFVIGFALGFALTLFVFHLASKTRQLVLAHWRDKREAGPLMG</sequence>
<dbReference type="EMBL" id="LAZR01014962">
    <property type="protein sequence ID" value="KKM15200.1"/>
    <property type="molecule type" value="Genomic_DNA"/>
</dbReference>
<keyword evidence="1" id="KW-0472">Membrane</keyword>
<evidence type="ECO:0000313" key="2">
    <source>
        <dbReference type="EMBL" id="KKM15200.1"/>
    </source>
</evidence>
<organism evidence="2">
    <name type="scientific">marine sediment metagenome</name>
    <dbReference type="NCBI Taxonomy" id="412755"/>
    <lineage>
        <taxon>unclassified sequences</taxon>
        <taxon>metagenomes</taxon>
        <taxon>ecological metagenomes</taxon>
    </lineage>
</organism>
<comment type="caution">
    <text evidence="2">The sequence shown here is derived from an EMBL/GenBank/DDBJ whole genome shotgun (WGS) entry which is preliminary data.</text>
</comment>
<proteinExistence type="predicted"/>
<keyword evidence="1" id="KW-0812">Transmembrane</keyword>
<feature type="transmembrane region" description="Helical" evidence="1">
    <location>
        <begin position="6"/>
        <end position="27"/>
    </location>
</feature>
<dbReference type="AlphaFoldDB" id="A0A0F9KIP6"/>
<keyword evidence="1" id="KW-1133">Transmembrane helix</keyword>
<protein>
    <submittedName>
        <fullName evidence="2">Uncharacterized protein</fullName>
    </submittedName>
</protein>
<gene>
    <name evidence="2" type="ORF">LCGC14_1698400</name>
</gene>
<evidence type="ECO:0000256" key="1">
    <source>
        <dbReference type="SAM" id="Phobius"/>
    </source>
</evidence>
<name>A0A0F9KIP6_9ZZZZ</name>
<reference evidence="2" key="1">
    <citation type="journal article" date="2015" name="Nature">
        <title>Complex archaea that bridge the gap between prokaryotes and eukaryotes.</title>
        <authorList>
            <person name="Spang A."/>
            <person name="Saw J.H."/>
            <person name="Jorgensen S.L."/>
            <person name="Zaremba-Niedzwiedzka K."/>
            <person name="Martijn J."/>
            <person name="Lind A.E."/>
            <person name="van Eijk R."/>
            <person name="Schleper C."/>
            <person name="Guy L."/>
            <person name="Ettema T.J."/>
        </authorList>
    </citation>
    <scope>NUCLEOTIDE SEQUENCE</scope>
</reference>